<dbReference type="PRINTS" id="PR00033">
    <property type="entry name" value="HTHASNC"/>
</dbReference>
<dbReference type="InterPro" id="IPR019888">
    <property type="entry name" value="Tscrpt_reg_AsnC-like"/>
</dbReference>
<dbReference type="EMBL" id="BMOO01000002">
    <property type="protein sequence ID" value="GGM62050.1"/>
    <property type="molecule type" value="Genomic_DNA"/>
</dbReference>
<dbReference type="InterPro" id="IPR011017">
    <property type="entry name" value="TRASH_dom"/>
</dbReference>
<dbReference type="CDD" id="cd00090">
    <property type="entry name" value="HTH_ARSR"/>
    <property type="match status" value="1"/>
</dbReference>
<dbReference type="GO" id="GO:0043565">
    <property type="term" value="F:sequence-specific DNA binding"/>
    <property type="evidence" value="ECO:0007669"/>
    <property type="project" value="InterPro"/>
</dbReference>
<dbReference type="Pfam" id="PF13404">
    <property type="entry name" value="HTH_AsnC-type"/>
    <property type="match status" value="1"/>
</dbReference>
<dbReference type="InterPro" id="IPR036390">
    <property type="entry name" value="WH_DNA-bd_sf"/>
</dbReference>
<evidence type="ECO:0000313" key="6">
    <source>
        <dbReference type="EMBL" id="MBP1954560.1"/>
    </source>
</evidence>
<evidence type="ECO:0000259" key="4">
    <source>
        <dbReference type="PROSITE" id="PS50956"/>
    </source>
</evidence>
<name>A0A830FU90_9EURY</name>
<dbReference type="SUPFAM" id="SSF46785">
    <property type="entry name" value="Winged helix' DNA-binding domain"/>
    <property type="match status" value="1"/>
</dbReference>
<dbReference type="InterPro" id="IPR011991">
    <property type="entry name" value="ArsR-like_HTH"/>
</dbReference>
<evidence type="ECO:0000313" key="7">
    <source>
        <dbReference type="Proteomes" id="UP000614609"/>
    </source>
</evidence>
<comment type="caution">
    <text evidence="5">The sequence shown here is derived from an EMBL/GenBank/DDBJ whole genome shotgun (WGS) entry which is preliminary data.</text>
</comment>
<dbReference type="Pfam" id="PF24273">
    <property type="entry name" value="TRASH_HVO_1752_C"/>
    <property type="match status" value="1"/>
</dbReference>
<evidence type="ECO:0000313" key="5">
    <source>
        <dbReference type="EMBL" id="GGM62050.1"/>
    </source>
</evidence>
<dbReference type="Proteomes" id="UP000765891">
    <property type="component" value="Unassembled WGS sequence"/>
</dbReference>
<dbReference type="PANTHER" id="PTHR43413">
    <property type="entry name" value="TRANSCRIPTIONAL REGULATOR, ASNC FAMILY"/>
    <property type="match status" value="1"/>
</dbReference>
<evidence type="ECO:0000256" key="1">
    <source>
        <dbReference type="ARBA" id="ARBA00023015"/>
    </source>
</evidence>
<proteinExistence type="predicted"/>
<dbReference type="PANTHER" id="PTHR43413:SF4">
    <property type="entry name" value="HTH-TYPE TRANSCRIPTIONAL REGULATOR LYSM"/>
    <property type="match status" value="1"/>
</dbReference>
<dbReference type="PROSITE" id="PS50956">
    <property type="entry name" value="HTH_ASNC_2"/>
    <property type="match status" value="1"/>
</dbReference>
<feature type="domain" description="HTH asnC-type" evidence="4">
    <location>
        <begin position="4"/>
        <end position="66"/>
    </location>
</feature>
<dbReference type="SMART" id="SM00344">
    <property type="entry name" value="HTH_ASNC"/>
    <property type="match status" value="1"/>
</dbReference>
<reference evidence="5" key="2">
    <citation type="submission" date="2020-09" db="EMBL/GenBank/DDBJ databases">
        <authorList>
            <person name="Sun Q."/>
            <person name="Ohkuma M."/>
        </authorList>
    </citation>
    <scope>NUCLEOTIDE SEQUENCE</scope>
    <source>
        <strain evidence="5">JCM 16108</strain>
    </source>
</reference>
<reference evidence="5" key="1">
    <citation type="journal article" date="2014" name="Int. J. Syst. Evol. Microbiol.">
        <title>Complete genome sequence of Corynebacterium casei LMG S-19264T (=DSM 44701T), isolated from a smear-ripened cheese.</title>
        <authorList>
            <consortium name="US DOE Joint Genome Institute (JGI-PGF)"/>
            <person name="Walter F."/>
            <person name="Albersmeier A."/>
            <person name="Kalinowski J."/>
            <person name="Ruckert C."/>
        </authorList>
    </citation>
    <scope>NUCLEOTIDE SEQUENCE</scope>
    <source>
        <strain evidence="5">JCM 16108</strain>
    </source>
</reference>
<keyword evidence="2 6" id="KW-0238">DNA-binding</keyword>
<organism evidence="5 7">
    <name type="scientific">Halarchaeum rubridurum</name>
    <dbReference type="NCBI Taxonomy" id="489911"/>
    <lineage>
        <taxon>Archaea</taxon>
        <taxon>Methanobacteriati</taxon>
        <taxon>Methanobacteriota</taxon>
        <taxon>Stenosarchaea group</taxon>
        <taxon>Halobacteria</taxon>
        <taxon>Halobacteriales</taxon>
        <taxon>Halobacteriaceae</taxon>
    </lineage>
</organism>
<dbReference type="InterPro" id="IPR000485">
    <property type="entry name" value="AsnC-type_HTH_dom"/>
</dbReference>
<dbReference type="AlphaFoldDB" id="A0A830FU90"/>
<keyword evidence="7" id="KW-1185">Reference proteome</keyword>
<keyword evidence="3" id="KW-0804">Transcription</keyword>
<dbReference type="SMART" id="SM00746">
    <property type="entry name" value="TRASH"/>
    <property type="match status" value="1"/>
</dbReference>
<dbReference type="RefSeq" id="WP_188870521.1">
    <property type="nucleotide sequence ID" value="NZ_BMOO01000002.1"/>
</dbReference>
<dbReference type="InterPro" id="IPR050684">
    <property type="entry name" value="HTH-Siroheme_Decarb"/>
</dbReference>
<gene>
    <name evidence="5" type="ORF">GCM10009017_10160</name>
    <name evidence="6" type="ORF">J2752_001472</name>
</gene>
<dbReference type="Proteomes" id="UP000614609">
    <property type="component" value="Unassembled WGS sequence"/>
</dbReference>
<evidence type="ECO:0000256" key="3">
    <source>
        <dbReference type="ARBA" id="ARBA00023163"/>
    </source>
</evidence>
<sequence length="205" mass="22067">MNDLDETDREILRLLHADARRPYSEIADEVGLSGPAVSERVSRLREAAVIERFTVDVDRSTFAGRVPLLVDVAVEPGHATAVYAALREAAGTQHVYRSADARVVAHVSLPNADVESWLADALDTTVVADYDVSVLAASDWTNDLADADLAVACAECGNTVTDEGTSARFGGDRYRFCCPTCEARFAERYEELADGVDRTDGADGA</sequence>
<dbReference type="Gene3D" id="1.10.10.10">
    <property type="entry name" value="Winged helix-like DNA-binding domain superfamily/Winged helix DNA-binding domain"/>
    <property type="match status" value="1"/>
</dbReference>
<reference evidence="6" key="3">
    <citation type="submission" date="2021-03" db="EMBL/GenBank/DDBJ databases">
        <title>Genomic Encyclopedia of Type Strains, Phase IV (KMG-IV): sequencing the most valuable type-strain genomes for metagenomic binning, comparative biology and taxonomic classification.</title>
        <authorList>
            <person name="Goeker M."/>
        </authorList>
    </citation>
    <scope>NUCLEOTIDE SEQUENCE</scope>
    <source>
        <strain evidence="6">DSM 22443</strain>
    </source>
</reference>
<dbReference type="OrthoDB" id="33200at2157"/>
<evidence type="ECO:0000256" key="2">
    <source>
        <dbReference type="ARBA" id="ARBA00023125"/>
    </source>
</evidence>
<keyword evidence="1" id="KW-0805">Transcription regulation</keyword>
<dbReference type="InterPro" id="IPR036388">
    <property type="entry name" value="WH-like_DNA-bd_sf"/>
</dbReference>
<accession>A0A830FU90</accession>
<dbReference type="InterPro" id="IPR056526">
    <property type="entry name" value="TRASH_HVO_1752"/>
</dbReference>
<dbReference type="EMBL" id="JAGGKO010000002">
    <property type="protein sequence ID" value="MBP1954560.1"/>
    <property type="molecule type" value="Genomic_DNA"/>
</dbReference>
<protein>
    <submittedName>
        <fullName evidence="6">DNA-binding Lrp family transcriptional regulator</fullName>
    </submittedName>
    <submittedName>
        <fullName evidence="5">Transcription regulator</fullName>
    </submittedName>
</protein>